<dbReference type="SUPFAM" id="SSF51182">
    <property type="entry name" value="RmlC-like cupins"/>
    <property type="match status" value="1"/>
</dbReference>
<proteinExistence type="predicted"/>
<organism evidence="1 2">
    <name type="scientific">Pseudonocardia charpentierae</name>
    <dbReference type="NCBI Taxonomy" id="3075545"/>
    <lineage>
        <taxon>Bacteria</taxon>
        <taxon>Bacillati</taxon>
        <taxon>Actinomycetota</taxon>
        <taxon>Actinomycetes</taxon>
        <taxon>Pseudonocardiales</taxon>
        <taxon>Pseudonocardiaceae</taxon>
        <taxon>Pseudonocardia</taxon>
    </lineage>
</organism>
<dbReference type="RefSeq" id="WP_311559662.1">
    <property type="nucleotide sequence ID" value="NZ_JAVREJ010000026.1"/>
</dbReference>
<dbReference type="EMBL" id="JAVREJ010000026">
    <property type="protein sequence ID" value="MDT0353148.1"/>
    <property type="molecule type" value="Genomic_DNA"/>
</dbReference>
<keyword evidence="2" id="KW-1185">Reference proteome</keyword>
<evidence type="ECO:0000313" key="2">
    <source>
        <dbReference type="Proteomes" id="UP001183202"/>
    </source>
</evidence>
<dbReference type="CDD" id="cd06990">
    <property type="entry name" value="cupin_DUF861"/>
    <property type="match status" value="1"/>
</dbReference>
<gene>
    <name evidence="1" type="ORF">RM445_26905</name>
</gene>
<comment type="caution">
    <text evidence="1">The sequence shown here is derived from an EMBL/GenBank/DDBJ whole genome shotgun (WGS) entry which is preliminary data.</text>
</comment>
<reference evidence="2" key="1">
    <citation type="submission" date="2023-07" db="EMBL/GenBank/DDBJ databases">
        <title>30 novel species of actinomycetes from the DSMZ collection.</title>
        <authorList>
            <person name="Nouioui I."/>
        </authorList>
    </citation>
    <scope>NUCLEOTIDE SEQUENCE [LARGE SCALE GENOMIC DNA]</scope>
    <source>
        <strain evidence="2">DSM 45834</strain>
    </source>
</reference>
<sequence>MSTSTQPLEHLSFDRPDEVREGDNWRLELVNLAGGAQVGRITVQPGWRWSKDVKPVAGTELCMAPHQQYQISGHIHVVMADGTELDAGPGEITSLPPGHDAWVVGDEPVVAIDWQGASVWAREQEG</sequence>
<dbReference type="InterPro" id="IPR011051">
    <property type="entry name" value="RmlC_Cupin_sf"/>
</dbReference>
<evidence type="ECO:0000313" key="1">
    <source>
        <dbReference type="EMBL" id="MDT0353148.1"/>
    </source>
</evidence>
<dbReference type="Proteomes" id="UP001183202">
    <property type="component" value="Unassembled WGS sequence"/>
</dbReference>
<name>A0ABU2NGQ5_9PSEU</name>
<protein>
    <submittedName>
        <fullName evidence="1">Cupin domain-containing protein</fullName>
    </submittedName>
</protein>
<accession>A0ABU2NGQ5</accession>